<dbReference type="AlphaFoldDB" id="A0A9D8KE56"/>
<dbReference type="Proteomes" id="UP000809273">
    <property type="component" value="Unassembled WGS sequence"/>
</dbReference>
<reference evidence="1" key="2">
    <citation type="submission" date="2021-01" db="EMBL/GenBank/DDBJ databases">
        <authorList>
            <person name="Hahn C.R."/>
            <person name="Youssef N.H."/>
            <person name="Elshahed M."/>
        </authorList>
    </citation>
    <scope>NUCLEOTIDE SEQUENCE</scope>
    <source>
        <strain evidence="1">Zod_Metabat.24</strain>
    </source>
</reference>
<comment type="caution">
    <text evidence="1">The sequence shown here is derived from an EMBL/GenBank/DDBJ whole genome shotgun (WGS) entry which is preliminary data.</text>
</comment>
<evidence type="ECO:0000313" key="1">
    <source>
        <dbReference type="EMBL" id="MBN1572797.1"/>
    </source>
</evidence>
<name>A0A9D8KE56_9DELT</name>
<organism evidence="1 2">
    <name type="scientific">Candidatus Zymogenus saltonus</name>
    <dbReference type="NCBI Taxonomy" id="2844893"/>
    <lineage>
        <taxon>Bacteria</taxon>
        <taxon>Deltaproteobacteria</taxon>
        <taxon>Candidatus Zymogenia</taxon>
        <taxon>Candidatus Zymogeniales</taxon>
        <taxon>Candidatus Zymogenaceae</taxon>
        <taxon>Candidatus Zymogenus</taxon>
    </lineage>
</organism>
<proteinExistence type="predicted"/>
<evidence type="ECO:0000313" key="2">
    <source>
        <dbReference type="Proteomes" id="UP000809273"/>
    </source>
</evidence>
<protein>
    <submittedName>
        <fullName evidence="1">Uncharacterized protein</fullName>
    </submittedName>
</protein>
<gene>
    <name evidence="1" type="ORF">JW984_06325</name>
</gene>
<sequence length="48" mass="5430">MENKLLLERVSNEQKRIVVEVIPKKLREIAPRPADKAGLGDKLYGGEK</sequence>
<accession>A0A9D8KE56</accession>
<reference evidence="1" key="1">
    <citation type="journal article" date="2021" name="Environ. Microbiol.">
        <title>Genomic characterization of three novel Desulfobacterota classes expand the metabolic and phylogenetic diversity of the phylum.</title>
        <authorList>
            <person name="Murphy C.L."/>
            <person name="Biggerstaff J."/>
            <person name="Eichhorn A."/>
            <person name="Ewing E."/>
            <person name="Shahan R."/>
            <person name="Soriano D."/>
            <person name="Stewart S."/>
            <person name="VanMol K."/>
            <person name="Walker R."/>
            <person name="Walters P."/>
            <person name="Elshahed M.S."/>
            <person name="Youssef N.H."/>
        </authorList>
    </citation>
    <scope>NUCLEOTIDE SEQUENCE</scope>
    <source>
        <strain evidence="1">Zod_Metabat.24</strain>
    </source>
</reference>
<dbReference type="EMBL" id="JAFGIX010000029">
    <property type="protein sequence ID" value="MBN1572797.1"/>
    <property type="molecule type" value="Genomic_DNA"/>
</dbReference>